<dbReference type="SUPFAM" id="SSF51445">
    <property type="entry name" value="(Trans)glycosidases"/>
    <property type="match status" value="1"/>
</dbReference>
<dbReference type="InterPro" id="IPR017853">
    <property type="entry name" value="GH"/>
</dbReference>
<dbReference type="GO" id="GO:0016787">
    <property type="term" value="F:hydrolase activity"/>
    <property type="evidence" value="ECO:0007669"/>
    <property type="project" value="UniProtKB-KW"/>
</dbReference>
<proteinExistence type="predicted"/>
<gene>
    <name evidence="2" type="ORF">EDC65_0031</name>
</gene>
<feature type="signal peptide" evidence="1">
    <location>
        <begin position="1"/>
        <end position="22"/>
    </location>
</feature>
<keyword evidence="1" id="KW-0732">Signal</keyword>
<keyword evidence="3" id="KW-1185">Reference proteome</keyword>
<evidence type="ECO:0000313" key="3">
    <source>
        <dbReference type="Proteomes" id="UP000278222"/>
    </source>
</evidence>
<dbReference type="AlphaFoldDB" id="A0A3N1MJ39"/>
<evidence type="ECO:0000256" key="1">
    <source>
        <dbReference type="SAM" id="SignalP"/>
    </source>
</evidence>
<evidence type="ECO:0000313" key="2">
    <source>
        <dbReference type="EMBL" id="ROQ03349.1"/>
    </source>
</evidence>
<feature type="chain" id="PRO_5018245459" evidence="1">
    <location>
        <begin position="23"/>
        <end position="337"/>
    </location>
</feature>
<protein>
    <submittedName>
        <fullName evidence="2">Glycosyl hydrolase family 18 (Putative chitinase)</fullName>
    </submittedName>
</protein>
<name>A0A3N1MJ39_9PROT</name>
<keyword evidence="2" id="KW-0378">Hydrolase</keyword>
<reference evidence="2 3" key="1">
    <citation type="submission" date="2018-11" db="EMBL/GenBank/DDBJ databases">
        <title>Genomic Encyclopedia of Type Strains, Phase IV (KMG-IV): sequencing the most valuable type-strain genomes for metagenomic binning, comparative biology and taxonomic classification.</title>
        <authorList>
            <person name="Goeker M."/>
        </authorList>
    </citation>
    <scope>NUCLEOTIDE SEQUENCE [LARGE SCALE GENOMIC DNA]</scope>
    <source>
        <strain evidence="2 3">DSM 5900</strain>
    </source>
</reference>
<dbReference type="Proteomes" id="UP000278222">
    <property type="component" value="Unassembled WGS sequence"/>
</dbReference>
<dbReference type="RefSeq" id="WP_123687677.1">
    <property type="nucleotide sequence ID" value="NZ_AP019700.1"/>
</dbReference>
<accession>A0A3N1MJ39</accession>
<sequence>MRRLGWVAAVLWLLAQATAASAADRPILAYLASWYEPPAARAADTRIARLPRYVDILALSFARPDPIYPPGGELTGSGLQFQFPAAVLREAIALRKARNPGARVLISVGGSTYRRWDRYDEAAIARLVRDLGADGVDLDYEPSDPQCENTGGTVRCRSDAVWIDLVRRTRQVLPRPYMLAVAGWSVGAYGEGAWRMAPPRSPWTGSMLGLLRAPEAGQIDLVSIMGYDAGPSYDPLEGFRAYRNYWRGTLALGIQVLPPDSPGAGAPGADVPGQRFTVQRTGRLLAGIAADPAAAAMLYGFGLTPTGAIGPDNPDAGLLARTICTGFARKGCERPVP</sequence>
<dbReference type="Gene3D" id="3.20.20.80">
    <property type="entry name" value="Glycosidases"/>
    <property type="match status" value="1"/>
</dbReference>
<organism evidence="2 3">
    <name type="scientific">Stella humosa</name>
    <dbReference type="NCBI Taxonomy" id="94"/>
    <lineage>
        <taxon>Bacteria</taxon>
        <taxon>Pseudomonadati</taxon>
        <taxon>Pseudomonadota</taxon>
        <taxon>Alphaproteobacteria</taxon>
        <taxon>Rhodospirillales</taxon>
        <taxon>Stellaceae</taxon>
        <taxon>Stella</taxon>
    </lineage>
</organism>
<comment type="caution">
    <text evidence="2">The sequence shown here is derived from an EMBL/GenBank/DDBJ whole genome shotgun (WGS) entry which is preliminary data.</text>
</comment>
<dbReference type="EMBL" id="RJKX01000001">
    <property type="protein sequence ID" value="ROQ03349.1"/>
    <property type="molecule type" value="Genomic_DNA"/>
</dbReference>
<dbReference type="OrthoDB" id="9775889at2"/>